<reference evidence="3" key="1">
    <citation type="journal article" date="2021" name="Syst. Appl. Microbiol.">
        <title>Roseomonas hellenica sp. nov., isolated from roots of wild-growing Alkanna tinctoria.</title>
        <authorList>
            <person name="Rat A."/>
            <person name="Naranjo H.D."/>
            <person name="Lebbe L."/>
            <person name="Cnockaert M."/>
            <person name="Krigas N."/>
            <person name="Grigoriadou K."/>
            <person name="Maloupa E."/>
            <person name="Willems A."/>
        </authorList>
    </citation>
    <scope>NUCLEOTIDE SEQUENCE [LARGE SCALE GENOMIC DNA]</scope>
    <source>
        <strain evidence="3">LMG 31523</strain>
    </source>
</reference>
<dbReference type="Pfam" id="PF11512">
    <property type="entry name" value="Atu4866"/>
    <property type="match status" value="1"/>
</dbReference>
<evidence type="ECO:0000313" key="2">
    <source>
        <dbReference type="EMBL" id="MBR0667812.1"/>
    </source>
</evidence>
<comment type="caution">
    <text evidence="2">The sequence shown here is derived from an EMBL/GenBank/DDBJ whole genome shotgun (WGS) entry which is preliminary data.</text>
</comment>
<name>A0ABS5F5J3_9PROT</name>
<protein>
    <recommendedName>
        <fullName evidence="4">Ligand-binding protein with streptavidin-like fold</fullName>
    </recommendedName>
</protein>
<feature type="compositionally biased region" description="Low complexity" evidence="1">
    <location>
        <begin position="1"/>
        <end position="20"/>
    </location>
</feature>
<dbReference type="Gene3D" id="2.40.128.290">
    <property type="entry name" value="Uncharacterised protein Atu4866, PF11512"/>
    <property type="match status" value="1"/>
</dbReference>
<gene>
    <name evidence="2" type="ORF">GXW71_25885</name>
</gene>
<dbReference type="Proteomes" id="UP001196870">
    <property type="component" value="Unassembled WGS sequence"/>
</dbReference>
<proteinExistence type="predicted"/>
<feature type="region of interest" description="Disordered" evidence="1">
    <location>
        <begin position="1"/>
        <end position="31"/>
    </location>
</feature>
<evidence type="ECO:0000313" key="3">
    <source>
        <dbReference type="Proteomes" id="UP001196870"/>
    </source>
</evidence>
<accession>A0ABS5F5J3</accession>
<dbReference type="EMBL" id="JAAGBB010000041">
    <property type="protein sequence ID" value="MBR0667812.1"/>
    <property type="molecule type" value="Genomic_DNA"/>
</dbReference>
<dbReference type="InterPro" id="IPR020955">
    <property type="entry name" value="Uncharacterised_Atu4866"/>
</dbReference>
<evidence type="ECO:0000256" key="1">
    <source>
        <dbReference type="SAM" id="MobiDB-lite"/>
    </source>
</evidence>
<evidence type="ECO:0008006" key="4">
    <source>
        <dbReference type="Google" id="ProtNLM"/>
    </source>
</evidence>
<keyword evidence="3" id="KW-1185">Reference proteome</keyword>
<dbReference type="InterPro" id="IPR038646">
    <property type="entry name" value="Atu4866-like_sf"/>
</dbReference>
<organism evidence="2 3">
    <name type="scientific">Plastoroseomonas hellenica</name>
    <dbReference type="NCBI Taxonomy" id="2687306"/>
    <lineage>
        <taxon>Bacteria</taxon>
        <taxon>Pseudomonadati</taxon>
        <taxon>Pseudomonadota</taxon>
        <taxon>Alphaproteobacteria</taxon>
        <taxon>Acetobacterales</taxon>
        <taxon>Acetobacteraceae</taxon>
        <taxon>Plastoroseomonas</taxon>
    </lineage>
</organism>
<sequence length="136" mass="15307">MPSSSRPMSMSARSSCARPRAPIDRGTAGGRAMTPQKLLERMAAAVAVAALPRPEPEEEESFIGLWVTADGRIRHELLPDGRYVEARDRQERAYCGRYVITGRHIDYWDDTGFTADGDFVSEDVLHHAGMVLYRRW</sequence>